<reference evidence="7 8" key="1">
    <citation type="submission" date="2024-09" db="EMBL/GenBank/DDBJ databases">
        <authorList>
            <person name="Sun Q."/>
            <person name="Mori K."/>
        </authorList>
    </citation>
    <scope>NUCLEOTIDE SEQUENCE [LARGE SCALE GENOMIC DNA]</scope>
    <source>
        <strain evidence="7 8">NCAIM B.02529</strain>
    </source>
</reference>
<proteinExistence type="inferred from homology"/>
<dbReference type="SUPFAM" id="SSF53223">
    <property type="entry name" value="Aminoacid dehydrogenase-like, N-terminal domain"/>
    <property type="match status" value="1"/>
</dbReference>
<sequence length="416" mass="45842">MSNQSPVERFRAQIQEVVEELDISPSVYQILKNPKHIMTVSIPLERDDGTVETFTGYRSVHSDLLGPGKGGIRFHPEVNQEEVTALSMWMTLKTAIVKLPFGGAKGGVVVDPGTLSRRELQQLSRQYVQQMEPVIGPQKDIPAPDVNTNGRVMGWMMDEFFKLRGRNVPGFITGKPPVVGGSEGRVEATGRGVVVNVMQALEKLEMDPSTTKVAIQGFGNVGSVTALRLYEENVSVVAVADVDAFIYDENGLDIPEMVNYLEKKGSLQGYHHHDGSPEDIFEVECDVFIPAALENQITEDTAQSIKASIVAEAANGPTTAKGDKVLAENGIFVIPDILCNAGGVMVSAFEWMQNDSHDHWAKQVVNARLDKDMAQAFQEVYDMKEEVNNNKTMRHAAYYLAVQRLGDAMYARGWVD</sequence>
<name>A0ABV6LRR5_9BACI</name>
<accession>A0ABV6LRR5</accession>
<evidence type="ECO:0000256" key="1">
    <source>
        <dbReference type="ARBA" id="ARBA00006382"/>
    </source>
</evidence>
<dbReference type="PANTHER" id="PTHR11606">
    <property type="entry name" value="GLUTAMATE DEHYDROGENASE"/>
    <property type="match status" value="1"/>
</dbReference>
<dbReference type="Gene3D" id="3.40.50.720">
    <property type="entry name" value="NAD(P)-binding Rossmann-like Domain"/>
    <property type="match status" value="1"/>
</dbReference>
<comment type="caution">
    <text evidence="7">The sequence shown here is derived from an EMBL/GenBank/DDBJ whole genome shotgun (WGS) entry which is preliminary data.</text>
</comment>
<comment type="similarity">
    <text evidence="1 4 5">Belongs to the Glu/Leu/Phe/Val dehydrogenases family.</text>
</comment>
<dbReference type="PANTHER" id="PTHR11606:SF13">
    <property type="entry name" value="GLUTAMATE DEHYDROGENASE 1, MITOCHONDRIAL"/>
    <property type="match status" value="1"/>
</dbReference>
<dbReference type="Pfam" id="PF02812">
    <property type="entry name" value="ELFV_dehydrog_N"/>
    <property type="match status" value="1"/>
</dbReference>
<dbReference type="InterPro" id="IPR046346">
    <property type="entry name" value="Aminoacid_DH-like_N_sf"/>
</dbReference>
<feature type="domain" description="Glutamate/phenylalanine/leucine/valine/L-tryptophan dehydrogenase C-terminal" evidence="6">
    <location>
        <begin position="182"/>
        <end position="413"/>
    </location>
</feature>
<dbReference type="InterPro" id="IPR006097">
    <property type="entry name" value="Glu/Leu/Phe/Val/Trp_DH_dimer"/>
</dbReference>
<evidence type="ECO:0000256" key="5">
    <source>
        <dbReference type="RuleBase" id="RU004417"/>
    </source>
</evidence>
<evidence type="ECO:0000313" key="8">
    <source>
        <dbReference type="Proteomes" id="UP001589836"/>
    </source>
</evidence>
<dbReference type="Proteomes" id="UP001589836">
    <property type="component" value="Unassembled WGS sequence"/>
</dbReference>
<dbReference type="PROSITE" id="PS00074">
    <property type="entry name" value="GLFV_DEHYDROGENASE"/>
    <property type="match status" value="1"/>
</dbReference>
<dbReference type="GO" id="GO:0016491">
    <property type="term" value="F:oxidoreductase activity"/>
    <property type="evidence" value="ECO:0007669"/>
    <property type="project" value="UniProtKB-KW"/>
</dbReference>
<dbReference type="InterPro" id="IPR033524">
    <property type="entry name" value="Glu/Leu/Phe/Val_DH_AS"/>
</dbReference>
<keyword evidence="3 4" id="KW-0560">Oxidoreductase</keyword>
<dbReference type="InterPro" id="IPR006096">
    <property type="entry name" value="Glu/Leu/Phe/Val/Trp_DH_C"/>
</dbReference>
<dbReference type="Gene3D" id="3.40.50.10860">
    <property type="entry name" value="Leucine Dehydrogenase, chain A, domain 1"/>
    <property type="match status" value="1"/>
</dbReference>
<keyword evidence="8" id="KW-1185">Reference proteome</keyword>
<dbReference type="InterPro" id="IPR014362">
    <property type="entry name" value="Glu_DH"/>
</dbReference>
<organism evidence="7 8">
    <name type="scientific">Pontibacillus salicampi</name>
    <dbReference type="NCBI Taxonomy" id="1449801"/>
    <lineage>
        <taxon>Bacteria</taxon>
        <taxon>Bacillati</taxon>
        <taxon>Bacillota</taxon>
        <taxon>Bacilli</taxon>
        <taxon>Bacillales</taxon>
        <taxon>Bacillaceae</taxon>
        <taxon>Pontibacillus</taxon>
    </lineage>
</organism>
<evidence type="ECO:0000256" key="4">
    <source>
        <dbReference type="PIRNR" id="PIRNR000185"/>
    </source>
</evidence>
<dbReference type="PRINTS" id="PR00082">
    <property type="entry name" value="GLFDHDRGNASE"/>
</dbReference>
<dbReference type="RefSeq" id="WP_377349927.1">
    <property type="nucleotide sequence ID" value="NZ_JBHLTP010000013.1"/>
</dbReference>
<evidence type="ECO:0000256" key="2">
    <source>
        <dbReference type="ARBA" id="ARBA00012896"/>
    </source>
</evidence>
<protein>
    <recommendedName>
        <fullName evidence="2 4">Glutamate dehydrogenase</fullName>
    </recommendedName>
</protein>
<dbReference type="PIRSF" id="PIRSF000185">
    <property type="entry name" value="Glu_DH"/>
    <property type="match status" value="1"/>
</dbReference>
<gene>
    <name evidence="7" type="ORF">ACFFGV_16115</name>
</gene>
<dbReference type="Gene3D" id="1.10.8.1210">
    <property type="match status" value="1"/>
</dbReference>
<evidence type="ECO:0000313" key="7">
    <source>
        <dbReference type="EMBL" id="MFC0525106.1"/>
    </source>
</evidence>
<evidence type="ECO:0000256" key="3">
    <source>
        <dbReference type="ARBA" id="ARBA00023002"/>
    </source>
</evidence>
<evidence type="ECO:0000259" key="6">
    <source>
        <dbReference type="SMART" id="SM00839"/>
    </source>
</evidence>
<dbReference type="Pfam" id="PF00208">
    <property type="entry name" value="ELFV_dehydrog"/>
    <property type="match status" value="1"/>
</dbReference>
<dbReference type="InterPro" id="IPR006095">
    <property type="entry name" value="Glu/Leu/Phe/Val/Trp_DH"/>
</dbReference>
<dbReference type="SUPFAM" id="SSF51735">
    <property type="entry name" value="NAD(P)-binding Rossmann-fold domains"/>
    <property type="match status" value="1"/>
</dbReference>
<dbReference type="InterPro" id="IPR036291">
    <property type="entry name" value="NAD(P)-bd_dom_sf"/>
</dbReference>
<dbReference type="EMBL" id="JBHLTP010000013">
    <property type="protein sequence ID" value="MFC0525106.1"/>
    <property type="molecule type" value="Genomic_DNA"/>
</dbReference>
<dbReference type="SMART" id="SM00839">
    <property type="entry name" value="ELFV_dehydrog"/>
    <property type="match status" value="1"/>
</dbReference>
<dbReference type="CDD" id="cd01076">
    <property type="entry name" value="NAD_bind_1_Glu_DH"/>
    <property type="match status" value="1"/>
</dbReference>
<dbReference type="InterPro" id="IPR033922">
    <property type="entry name" value="NAD_bind_Glu_DH"/>
</dbReference>